<dbReference type="WBParaSite" id="TTAC_0000971001-mRNA-1">
    <property type="protein sequence ID" value="TTAC_0000971001-mRNA-1"/>
    <property type="gene ID" value="TTAC_0000971001"/>
</dbReference>
<dbReference type="EMBL" id="UYWX01020986">
    <property type="protein sequence ID" value="VDM34589.1"/>
    <property type="molecule type" value="Genomic_DNA"/>
</dbReference>
<sequence>MSRRHLESALLASALVENGLSSVFRLTRIRFQRTLYPPEYQPTAELGLNNDPDRPACSHCGIQCSCRSACKKEPQVMKKCHETSVVEEDDFGVHTLRFSADGRQLIAGSANTSVRVISVVDGQQQLVLRPSSWKLDMPITCLRYLPNTLQWVLGCTPQGDIFCLDSNHEGFETLITEENQQTYCFDIASDGMQLATAGTDTSIRLYSLHIGQQGRFEMHYSTDSDPLNERRPKFGKSKTLRCPLHPYKHSSGRGQRRARRTLSTHRYESSLKCEFSLCHSTEERDLFTQIEPCKRIVGSKGDVSIKPLIMPMSFGGDTKSDKVDGTKCGTQILGYRPTGPADNYTEGHSMRITALRYHPTQPRLLISASWDHHVKVGAEICFILQQRSSFQALAIWDLRYVDTTEASVRGSDLFSGEVENTLRKQAYMQPSERIDVMEVVKGQCTDAGGGEYLYAARLLPSRAVVCGGSGFNDVRVFNRDTKMAVIRIPTDSVVQTIDSVLEGRFVAAGCTSGSITIAGLA</sequence>
<dbReference type="AlphaFoldDB" id="A0A0R3X835"/>
<dbReference type="InterPro" id="IPR036322">
    <property type="entry name" value="WD40_repeat_dom_sf"/>
</dbReference>
<dbReference type="PANTHER" id="PTHR47822">
    <property type="entry name" value="CARBOHYDRATE BINDING DOMAIN CONTAINING PROTEIN"/>
    <property type="match status" value="1"/>
</dbReference>
<dbReference type="PANTHER" id="PTHR47822:SF2">
    <property type="entry name" value="F-BOX AND WD-40 DOMAIN PROTEIN 7"/>
    <property type="match status" value="1"/>
</dbReference>
<accession>A0A0R3X835</accession>
<dbReference type="Gene3D" id="2.130.10.10">
    <property type="entry name" value="YVTN repeat-like/Quinoprotein amine dehydrogenase"/>
    <property type="match status" value="2"/>
</dbReference>
<organism evidence="3">
    <name type="scientific">Hydatigena taeniaeformis</name>
    <name type="common">Feline tapeworm</name>
    <name type="synonym">Taenia taeniaeformis</name>
    <dbReference type="NCBI Taxonomy" id="6205"/>
    <lineage>
        <taxon>Eukaryota</taxon>
        <taxon>Metazoa</taxon>
        <taxon>Spiralia</taxon>
        <taxon>Lophotrochozoa</taxon>
        <taxon>Platyhelminthes</taxon>
        <taxon>Cestoda</taxon>
        <taxon>Eucestoda</taxon>
        <taxon>Cyclophyllidea</taxon>
        <taxon>Taeniidae</taxon>
        <taxon>Hydatigera</taxon>
    </lineage>
</organism>
<reference evidence="1 2" key="2">
    <citation type="submission" date="2018-11" db="EMBL/GenBank/DDBJ databases">
        <authorList>
            <consortium name="Pathogen Informatics"/>
        </authorList>
    </citation>
    <scope>NUCLEOTIDE SEQUENCE [LARGE SCALE GENOMIC DNA]</scope>
</reference>
<name>A0A0R3X835_HYDTA</name>
<evidence type="ECO:0000313" key="3">
    <source>
        <dbReference type="WBParaSite" id="TTAC_0000971001-mRNA-1"/>
    </source>
</evidence>
<dbReference type="Pfam" id="PF00400">
    <property type="entry name" value="WD40"/>
    <property type="match status" value="2"/>
</dbReference>
<evidence type="ECO:0000313" key="2">
    <source>
        <dbReference type="Proteomes" id="UP000274429"/>
    </source>
</evidence>
<gene>
    <name evidence="1" type="ORF">TTAC_LOCUS9695</name>
</gene>
<dbReference type="STRING" id="6205.A0A0R3X835"/>
<dbReference type="SMART" id="SM00320">
    <property type="entry name" value="WD40"/>
    <property type="match status" value="4"/>
</dbReference>
<protein>
    <submittedName>
        <fullName evidence="3">WD_REPEATS_REGION domain-containing protein</fullName>
    </submittedName>
</protein>
<dbReference type="SUPFAM" id="SSF50978">
    <property type="entry name" value="WD40 repeat-like"/>
    <property type="match status" value="1"/>
</dbReference>
<dbReference type="OrthoDB" id="361494at2759"/>
<reference evidence="3" key="1">
    <citation type="submission" date="2017-02" db="UniProtKB">
        <authorList>
            <consortium name="WormBaseParasite"/>
        </authorList>
    </citation>
    <scope>IDENTIFICATION</scope>
</reference>
<dbReference type="InterPro" id="IPR015943">
    <property type="entry name" value="WD40/YVTN_repeat-like_dom_sf"/>
</dbReference>
<proteinExistence type="predicted"/>
<dbReference type="Proteomes" id="UP000274429">
    <property type="component" value="Unassembled WGS sequence"/>
</dbReference>
<keyword evidence="2" id="KW-1185">Reference proteome</keyword>
<evidence type="ECO:0000313" key="1">
    <source>
        <dbReference type="EMBL" id="VDM34589.1"/>
    </source>
</evidence>
<dbReference type="InterPro" id="IPR001680">
    <property type="entry name" value="WD40_rpt"/>
</dbReference>